<dbReference type="GO" id="GO:0006046">
    <property type="term" value="P:N-acetylglucosamine catabolic process"/>
    <property type="evidence" value="ECO:0007669"/>
    <property type="project" value="TreeGrafter"/>
</dbReference>
<evidence type="ECO:0000259" key="3">
    <source>
        <dbReference type="Pfam" id="PF01182"/>
    </source>
</evidence>
<evidence type="ECO:0000256" key="1">
    <source>
        <dbReference type="ARBA" id="ARBA00022801"/>
    </source>
</evidence>
<dbReference type="GO" id="GO:0005975">
    <property type="term" value="P:carbohydrate metabolic process"/>
    <property type="evidence" value="ECO:0007669"/>
    <property type="project" value="InterPro"/>
</dbReference>
<dbReference type="GO" id="GO:0006043">
    <property type="term" value="P:glucosamine catabolic process"/>
    <property type="evidence" value="ECO:0007669"/>
    <property type="project" value="TreeGrafter"/>
</dbReference>
<name>A0A934QBF8_9MICO</name>
<proteinExistence type="predicted"/>
<dbReference type="SUPFAM" id="SSF100950">
    <property type="entry name" value="NagB/RpiA/CoA transferase-like"/>
    <property type="match status" value="1"/>
</dbReference>
<keyword evidence="2" id="KW-0119">Carbohydrate metabolism</keyword>
<dbReference type="InterPro" id="IPR004547">
    <property type="entry name" value="Glucosamine6P_isomerase"/>
</dbReference>
<dbReference type="RefSeq" id="WP_200131803.1">
    <property type="nucleotide sequence ID" value="NZ_JAEHOI010000005.1"/>
</dbReference>
<protein>
    <submittedName>
        <fullName evidence="4">Glucosamine-6-phosphate deaminase</fullName>
    </submittedName>
</protein>
<dbReference type="PROSITE" id="PS01161">
    <property type="entry name" value="GLC_GALNAC_ISOMERASE"/>
    <property type="match status" value="1"/>
</dbReference>
<keyword evidence="5" id="KW-1185">Reference proteome</keyword>
<evidence type="ECO:0000256" key="2">
    <source>
        <dbReference type="ARBA" id="ARBA00023277"/>
    </source>
</evidence>
<dbReference type="Pfam" id="PF01182">
    <property type="entry name" value="Glucosamine_iso"/>
    <property type="match status" value="1"/>
</dbReference>
<dbReference type="PANTHER" id="PTHR11280:SF5">
    <property type="entry name" value="GLUCOSAMINE-6-PHOSPHATE ISOMERASE"/>
    <property type="match status" value="1"/>
</dbReference>
<accession>A0A934QBF8</accession>
<dbReference type="GO" id="GO:0019262">
    <property type="term" value="P:N-acetylneuraminate catabolic process"/>
    <property type="evidence" value="ECO:0007669"/>
    <property type="project" value="TreeGrafter"/>
</dbReference>
<dbReference type="AlphaFoldDB" id="A0A934QBF8"/>
<dbReference type="GO" id="GO:0005737">
    <property type="term" value="C:cytoplasm"/>
    <property type="evidence" value="ECO:0007669"/>
    <property type="project" value="TreeGrafter"/>
</dbReference>
<dbReference type="EMBL" id="JAEHOI010000005">
    <property type="protein sequence ID" value="MBK0421589.1"/>
    <property type="molecule type" value="Genomic_DNA"/>
</dbReference>
<feature type="domain" description="Glucosamine/galactosamine-6-phosphate isomerase" evidence="3">
    <location>
        <begin position="10"/>
        <end position="232"/>
    </location>
</feature>
<dbReference type="InterPro" id="IPR006148">
    <property type="entry name" value="Glc/Gal-6P_isomerase"/>
</dbReference>
<evidence type="ECO:0000313" key="5">
    <source>
        <dbReference type="Proteomes" id="UP000618733"/>
    </source>
</evidence>
<dbReference type="GO" id="GO:0004342">
    <property type="term" value="F:glucosamine-6-phosphate deaminase activity"/>
    <property type="evidence" value="ECO:0007669"/>
    <property type="project" value="InterPro"/>
</dbReference>
<dbReference type="GO" id="GO:0042802">
    <property type="term" value="F:identical protein binding"/>
    <property type="evidence" value="ECO:0007669"/>
    <property type="project" value="TreeGrafter"/>
</dbReference>
<dbReference type="CDD" id="cd01399">
    <property type="entry name" value="GlcN6P_deaminase"/>
    <property type="match status" value="1"/>
</dbReference>
<dbReference type="Proteomes" id="UP000618733">
    <property type="component" value="Unassembled WGS sequence"/>
</dbReference>
<organism evidence="4 5">
    <name type="scientific">Leucobacter edaphi</name>
    <dbReference type="NCBI Taxonomy" id="2796472"/>
    <lineage>
        <taxon>Bacteria</taxon>
        <taxon>Bacillati</taxon>
        <taxon>Actinomycetota</taxon>
        <taxon>Actinomycetes</taxon>
        <taxon>Micrococcales</taxon>
        <taxon>Microbacteriaceae</taxon>
        <taxon>Leucobacter</taxon>
    </lineage>
</organism>
<comment type="caution">
    <text evidence="4">The sequence shown here is derived from an EMBL/GenBank/DDBJ whole genome shotgun (WGS) entry which is preliminary data.</text>
</comment>
<dbReference type="InterPro" id="IPR018321">
    <property type="entry name" value="Glucosamine6P_isomerase_CS"/>
</dbReference>
<sequence>MDVRVLADLEALGNAAAEHLVAQVERKPDAVIGLATGSSPVVAYREWGGLARRREISLDRVRGFALDEYIGLDPEDPRSYHAVIRDDAVNVVGLDPERVRVPFARTVAEAAETGAEYERAIAAAGGIDLQILGIGRNGHLAFNEPGSAVDSRTRAVELTPETREDNARFFESADQVPTHAITQGIGTILEARALLMIATGAAKAAAVAAAIEGPETEALPASFLRRHADVIWLLDEAAASRLGQ</sequence>
<evidence type="ECO:0000313" key="4">
    <source>
        <dbReference type="EMBL" id="MBK0421589.1"/>
    </source>
</evidence>
<dbReference type="Gene3D" id="3.40.50.1360">
    <property type="match status" value="1"/>
</dbReference>
<dbReference type="PANTHER" id="PTHR11280">
    <property type="entry name" value="GLUCOSAMINE-6-PHOSPHATE ISOMERASE"/>
    <property type="match status" value="1"/>
</dbReference>
<gene>
    <name evidence="4" type="ORF">JD292_05835</name>
</gene>
<dbReference type="InterPro" id="IPR037171">
    <property type="entry name" value="NagB/RpiA_transferase-like"/>
</dbReference>
<reference evidence="4" key="1">
    <citation type="submission" date="2020-12" db="EMBL/GenBank/DDBJ databases">
        <title>Leucobacter sp. CAS2, isolated from Chromium sludge.</title>
        <authorList>
            <person name="Xu Z."/>
        </authorList>
    </citation>
    <scope>NUCLEOTIDE SEQUENCE</scope>
    <source>
        <strain evidence="4">CSA2</strain>
    </source>
</reference>
<keyword evidence="1" id="KW-0378">Hydrolase</keyword>